<dbReference type="STRING" id="416450.A0A1V6PRI9"/>
<evidence type="ECO:0000313" key="2">
    <source>
        <dbReference type="Proteomes" id="UP000191672"/>
    </source>
</evidence>
<accession>A0A1V6PRI9</accession>
<sequence length="208" mass="23259">MPLVPMMRCPKYGASKAALHHFILALHTQLQDGHLLGMCLQEFVDEVWSRLIQGEEPIPVGSAPDIFNAFEVKSETIEALDSDSAWSQEVWGTLKHEENKECSSSARDLTLPLALNYAMPDAGSIQSRHTLMSHQTEIAPLDEADKTHSMFECSELLHGLLPDIQQTNLPSYNTTEPAEDKIRLDVVAFTPEDTATEVQPKKPPRREQ</sequence>
<dbReference type="AlphaFoldDB" id="A0A1V6PRI9"/>
<reference evidence="2" key="1">
    <citation type="journal article" date="2017" name="Nat. Microbiol.">
        <title>Global analysis of biosynthetic gene clusters reveals vast potential of secondary metabolite production in Penicillium species.</title>
        <authorList>
            <person name="Nielsen J.C."/>
            <person name="Grijseels S."/>
            <person name="Prigent S."/>
            <person name="Ji B."/>
            <person name="Dainat J."/>
            <person name="Nielsen K.F."/>
            <person name="Frisvad J.C."/>
            <person name="Workman M."/>
            <person name="Nielsen J."/>
        </authorList>
    </citation>
    <scope>NUCLEOTIDE SEQUENCE [LARGE SCALE GENOMIC DNA]</scope>
    <source>
        <strain evidence="2">IBT 31811</strain>
    </source>
</reference>
<organism evidence="1 2">
    <name type="scientific">Penicillium antarcticum</name>
    <dbReference type="NCBI Taxonomy" id="416450"/>
    <lineage>
        <taxon>Eukaryota</taxon>
        <taxon>Fungi</taxon>
        <taxon>Dikarya</taxon>
        <taxon>Ascomycota</taxon>
        <taxon>Pezizomycotina</taxon>
        <taxon>Eurotiomycetes</taxon>
        <taxon>Eurotiomycetidae</taxon>
        <taxon>Eurotiales</taxon>
        <taxon>Aspergillaceae</taxon>
        <taxon>Penicillium</taxon>
    </lineage>
</organism>
<protein>
    <submittedName>
        <fullName evidence="1">Uncharacterized protein</fullName>
    </submittedName>
</protein>
<proteinExistence type="predicted"/>
<evidence type="ECO:0000313" key="1">
    <source>
        <dbReference type="EMBL" id="OQD79629.1"/>
    </source>
</evidence>
<dbReference type="Proteomes" id="UP000191672">
    <property type="component" value="Unassembled WGS sequence"/>
</dbReference>
<gene>
    <name evidence="1" type="ORF">PENANT_c047G05960</name>
</gene>
<name>A0A1V6PRI9_9EURO</name>
<comment type="caution">
    <text evidence="1">The sequence shown here is derived from an EMBL/GenBank/DDBJ whole genome shotgun (WGS) entry which is preliminary data.</text>
</comment>
<dbReference type="EMBL" id="MDYN01000047">
    <property type="protein sequence ID" value="OQD79629.1"/>
    <property type="molecule type" value="Genomic_DNA"/>
</dbReference>
<keyword evidence="2" id="KW-1185">Reference proteome</keyword>